<organism evidence="1 2">
    <name type="scientific">Adhaeribacter soli</name>
    <dbReference type="NCBI Taxonomy" id="2607655"/>
    <lineage>
        <taxon>Bacteria</taxon>
        <taxon>Pseudomonadati</taxon>
        <taxon>Bacteroidota</taxon>
        <taxon>Cytophagia</taxon>
        <taxon>Cytophagales</taxon>
        <taxon>Hymenobacteraceae</taxon>
        <taxon>Adhaeribacter</taxon>
    </lineage>
</organism>
<accession>A0A5N1INU0</accession>
<comment type="caution">
    <text evidence="1">The sequence shown here is derived from an EMBL/GenBank/DDBJ whole genome shotgun (WGS) entry which is preliminary data.</text>
</comment>
<dbReference type="AlphaFoldDB" id="A0A5N1INU0"/>
<evidence type="ECO:0000313" key="2">
    <source>
        <dbReference type="Proteomes" id="UP000326570"/>
    </source>
</evidence>
<dbReference type="PRINTS" id="PR00313">
    <property type="entry name" value="CABNDNGRPT"/>
</dbReference>
<dbReference type="RefSeq" id="WP_150904807.1">
    <property type="nucleotide sequence ID" value="NZ_VTWT01000009.1"/>
</dbReference>
<reference evidence="1 2" key="1">
    <citation type="submission" date="2019-09" db="EMBL/GenBank/DDBJ databases">
        <title>Genome sequence of Adhaeribacter sp. M2.</title>
        <authorList>
            <person name="Srinivasan S."/>
        </authorList>
    </citation>
    <scope>NUCLEOTIDE SEQUENCE [LARGE SCALE GENOMIC DNA]</scope>
    <source>
        <strain evidence="1 2">M2</strain>
    </source>
</reference>
<sequence>MKTNLPKKNPNTNKAIQVKSGYRVLFLLSAFLLSSVLANGQTKIWNKAFGGSANDELEFLEYTNDGGYILGGSSASGSSGNKTQPSRGGMDYWVVKISSQGKKQWDKRFGGSGRDELKVIRQTCDGGYILGGSSDSPESGDKSQNRRGTVGTDYWVVKISSKGKKQWDKTLGGTSTDGLTDLIQTKDEGFLLGGWSSSGSGKDKSEASRGGNDFWVVKLTSSGSKSWDKTFGGNSADDLKAVLQTPDGGYLLGGASVSVVSGDKTDPQKRFCDDECEFDMWIVKIDAKGRKMWDRTIGGVGGEQGEGVQAMVSTKDGGYLLGGTSDSGAGADKTEPNKGFYSDSQDFWVVKINATGVIQWDRTIGGPGNEALGAMVETKDGGFLLGGRSNSDIGGDKTEAPKDNDINYDDYWIVRLTATGNKLWDKTYGGSGDDKLTTLDKAGPNKYVIGGSSDSPISGDRTKQNFGGYDYWVVKLEENVHTAPELSITSAPGSNIQSLASWQAYPNPLTTSTTLAFTLPETQEYTLEVYNLNGELVKRWPSARAEAGQQVQIAWAPFRAKNGLYTALLITKYGVQHLHLIKK</sequence>
<dbReference type="PANTHER" id="PTHR42754">
    <property type="entry name" value="ENDOGLUCANASE"/>
    <property type="match status" value="1"/>
</dbReference>
<dbReference type="PANTHER" id="PTHR42754:SF1">
    <property type="entry name" value="LIPOPROTEIN"/>
    <property type="match status" value="1"/>
</dbReference>
<dbReference type="InterPro" id="IPR026444">
    <property type="entry name" value="Secre_tail"/>
</dbReference>
<dbReference type="Proteomes" id="UP000326570">
    <property type="component" value="Unassembled WGS sequence"/>
</dbReference>
<dbReference type="NCBIfam" id="TIGR04183">
    <property type="entry name" value="Por_Secre_tail"/>
    <property type="match status" value="1"/>
</dbReference>
<protein>
    <submittedName>
        <fullName evidence="1">T9SS type A sorting domain-containing protein</fullName>
    </submittedName>
</protein>
<evidence type="ECO:0000313" key="1">
    <source>
        <dbReference type="EMBL" id="KAA9327303.1"/>
    </source>
</evidence>
<proteinExistence type="predicted"/>
<name>A0A5N1INU0_9BACT</name>
<keyword evidence="2" id="KW-1185">Reference proteome</keyword>
<dbReference type="EMBL" id="VTWT01000009">
    <property type="protein sequence ID" value="KAA9327303.1"/>
    <property type="molecule type" value="Genomic_DNA"/>
</dbReference>
<gene>
    <name evidence="1" type="ORF">F0P94_15405</name>
</gene>